<proteinExistence type="predicted"/>
<accession>A0A0A8ZDG9</accession>
<name>A0A0A8ZDG9_ARUDO</name>
<dbReference type="AlphaFoldDB" id="A0A0A8ZDG9"/>
<dbReference type="EMBL" id="GBRH01260451">
    <property type="protein sequence ID" value="JAD37444.1"/>
    <property type="molecule type" value="Transcribed_RNA"/>
</dbReference>
<reference evidence="1" key="2">
    <citation type="journal article" date="2015" name="Data Brief">
        <title>Shoot transcriptome of the giant reed, Arundo donax.</title>
        <authorList>
            <person name="Barrero R.A."/>
            <person name="Guerrero F.D."/>
            <person name="Moolhuijzen P."/>
            <person name="Goolsby J.A."/>
            <person name="Tidwell J."/>
            <person name="Bellgard S.E."/>
            <person name="Bellgard M.I."/>
        </authorList>
    </citation>
    <scope>NUCLEOTIDE SEQUENCE</scope>
    <source>
        <tissue evidence="1">Shoot tissue taken approximately 20 cm above the soil surface</tissue>
    </source>
</reference>
<organism evidence="1">
    <name type="scientific">Arundo donax</name>
    <name type="common">Giant reed</name>
    <name type="synonym">Donax arundinaceus</name>
    <dbReference type="NCBI Taxonomy" id="35708"/>
    <lineage>
        <taxon>Eukaryota</taxon>
        <taxon>Viridiplantae</taxon>
        <taxon>Streptophyta</taxon>
        <taxon>Embryophyta</taxon>
        <taxon>Tracheophyta</taxon>
        <taxon>Spermatophyta</taxon>
        <taxon>Magnoliopsida</taxon>
        <taxon>Liliopsida</taxon>
        <taxon>Poales</taxon>
        <taxon>Poaceae</taxon>
        <taxon>PACMAD clade</taxon>
        <taxon>Arundinoideae</taxon>
        <taxon>Arundineae</taxon>
        <taxon>Arundo</taxon>
    </lineage>
</organism>
<protein>
    <submittedName>
        <fullName evidence="1">Uncharacterized protein</fullName>
    </submittedName>
</protein>
<sequence length="37" mass="4223">MLTTKKCPLRPQHLKHTNPIISTVHFSSIKLLHEAVC</sequence>
<evidence type="ECO:0000313" key="1">
    <source>
        <dbReference type="EMBL" id="JAD37444.1"/>
    </source>
</evidence>
<reference evidence="1" key="1">
    <citation type="submission" date="2014-09" db="EMBL/GenBank/DDBJ databases">
        <authorList>
            <person name="Magalhaes I.L.F."/>
            <person name="Oliveira U."/>
            <person name="Santos F.R."/>
            <person name="Vidigal T.H.D.A."/>
            <person name="Brescovit A.D."/>
            <person name="Santos A.J."/>
        </authorList>
    </citation>
    <scope>NUCLEOTIDE SEQUENCE</scope>
    <source>
        <tissue evidence="1">Shoot tissue taken approximately 20 cm above the soil surface</tissue>
    </source>
</reference>